<proteinExistence type="predicted"/>
<dbReference type="RefSeq" id="WP_344724488.1">
    <property type="nucleotide sequence ID" value="NZ_BAAAUS010000025.1"/>
</dbReference>
<feature type="domain" description="Lipocalin-like" evidence="1">
    <location>
        <begin position="21"/>
        <end position="159"/>
    </location>
</feature>
<organism evidence="2 3">
    <name type="scientific">Pseudonocardia yunnanensis</name>
    <dbReference type="NCBI Taxonomy" id="58107"/>
    <lineage>
        <taxon>Bacteria</taxon>
        <taxon>Bacillati</taxon>
        <taxon>Actinomycetota</taxon>
        <taxon>Actinomycetes</taxon>
        <taxon>Pseudonocardiales</taxon>
        <taxon>Pseudonocardiaceae</taxon>
        <taxon>Pseudonocardia</taxon>
    </lineage>
</organism>
<evidence type="ECO:0000259" key="1">
    <source>
        <dbReference type="Pfam" id="PF13924"/>
    </source>
</evidence>
<name>A0ABW4F1R4_9PSEU</name>
<dbReference type="InterPro" id="IPR024311">
    <property type="entry name" value="Lipocalin-like"/>
</dbReference>
<evidence type="ECO:0000313" key="3">
    <source>
        <dbReference type="Proteomes" id="UP001597114"/>
    </source>
</evidence>
<comment type="caution">
    <text evidence="2">The sequence shown here is derived from an EMBL/GenBank/DDBJ whole genome shotgun (WGS) entry which is preliminary data.</text>
</comment>
<dbReference type="Proteomes" id="UP001597114">
    <property type="component" value="Unassembled WGS sequence"/>
</dbReference>
<evidence type="ECO:0000313" key="2">
    <source>
        <dbReference type="EMBL" id="MFD1521404.1"/>
    </source>
</evidence>
<protein>
    <submittedName>
        <fullName evidence="2">Lipocalin-like domain-containing protein</fullName>
    </submittedName>
</protein>
<accession>A0ABW4F1R4</accession>
<reference evidence="3" key="1">
    <citation type="journal article" date="2019" name="Int. J. Syst. Evol. Microbiol.">
        <title>The Global Catalogue of Microorganisms (GCM) 10K type strain sequencing project: providing services to taxonomists for standard genome sequencing and annotation.</title>
        <authorList>
            <consortium name="The Broad Institute Genomics Platform"/>
            <consortium name="The Broad Institute Genome Sequencing Center for Infectious Disease"/>
            <person name="Wu L."/>
            <person name="Ma J."/>
        </authorList>
    </citation>
    <scope>NUCLEOTIDE SEQUENCE [LARGE SCALE GENOMIC DNA]</scope>
    <source>
        <strain evidence="3">CCM 7043</strain>
    </source>
</reference>
<gene>
    <name evidence="2" type="ORF">ACFSJD_28160</name>
</gene>
<dbReference type="EMBL" id="JBHUCO010000034">
    <property type="protein sequence ID" value="MFD1521404.1"/>
    <property type="molecule type" value="Genomic_DNA"/>
</dbReference>
<dbReference type="Pfam" id="PF13924">
    <property type="entry name" value="Lipocalin_5"/>
    <property type="match status" value="1"/>
</dbReference>
<sequence>MTTAETPAAGELAAELQGRLVGAWTLESWASWKVGSDDITYPLGKDAQGIIMYTPDGYMSAQIMRADRPLLAKADMQGATAAEQSISAEGYLAYTGTYDVTADGSKVNHHVSVSLLPNWVHGVQVRVLKLDGDELVLSPAHPIWINGERQDSRLVWHRARS</sequence>
<keyword evidence="3" id="KW-1185">Reference proteome</keyword>